<protein>
    <submittedName>
        <fullName evidence="4">Prefoldin subunit</fullName>
    </submittedName>
</protein>
<proteinExistence type="inferred from homology"/>
<evidence type="ECO:0000256" key="2">
    <source>
        <dbReference type="ARBA" id="ARBA00023186"/>
    </source>
</evidence>
<comment type="similarity">
    <text evidence="1">Belongs to the prefoldin subunit beta family.</text>
</comment>
<evidence type="ECO:0000313" key="5">
    <source>
        <dbReference type="Proteomes" id="UP000650533"/>
    </source>
</evidence>
<dbReference type="Pfam" id="PF01920">
    <property type="entry name" value="Prefoldin_2"/>
    <property type="match status" value="1"/>
</dbReference>
<dbReference type="RefSeq" id="XP_043176470.1">
    <property type="nucleotide sequence ID" value="XM_043324051.1"/>
</dbReference>
<name>A0A8H8NPC6_9AGAM</name>
<accession>A0A8H8NPC6</accession>
<evidence type="ECO:0000256" key="3">
    <source>
        <dbReference type="SAM" id="Coils"/>
    </source>
</evidence>
<evidence type="ECO:0000313" key="4">
    <source>
        <dbReference type="EMBL" id="QRW16233.1"/>
    </source>
</evidence>
<feature type="coiled-coil region" evidence="3">
    <location>
        <begin position="7"/>
        <end position="41"/>
    </location>
</feature>
<dbReference type="InterPro" id="IPR002777">
    <property type="entry name" value="PFD_beta-like"/>
</dbReference>
<dbReference type="InterPro" id="IPR027235">
    <property type="entry name" value="PFD2"/>
</dbReference>
<sequence length="180" mass="20514">MSTKPTDQEIQARFSRFQNELQQLAQKIGELESEAEEHDLVLTTLSEPYKNEPDRKCFRMIGGVLVERTVKDVVPSLEMNRNGATKGRPRNFGPAVQDERRGIWRISEGTQDTGHQPVTQLANTPQIYWDSEALKNRKLSISEFERIMHIGALELSETRHPTRSGGMGIQPKALYVRPDQ</sequence>
<keyword evidence="2" id="KW-0143">Chaperone</keyword>
<dbReference type="GeneID" id="67026514"/>
<evidence type="ECO:0000256" key="1">
    <source>
        <dbReference type="ARBA" id="ARBA00008045"/>
    </source>
</evidence>
<dbReference type="PANTHER" id="PTHR13303">
    <property type="entry name" value="PREFOLDIN SUBUNIT 2"/>
    <property type="match status" value="1"/>
</dbReference>
<organism evidence="4 5">
    <name type="scientific">Rhizoctonia solani</name>
    <dbReference type="NCBI Taxonomy" id="456999"/>
    <lineage>
        <taxon>Eukaryota</taxon>
        <taxon>Fungi</taxon>
        <taxon>Dikarya</taxon>
        <taxon>Basidiomycota</taxon>
        <taxon>Agaricomycotina</taxon>
        <taxon>Agaricomycetes</taxon>
        <taxon>Cantharellales</taxon>
        <taxon>Ceratobasidiaceae</taxon>
        <taxon>Rhizoctonia</taxon>
    </lineage>
</organism>
<dbReference type="KEGG" id="rsx:RhiXN_04234"/>
<gene>
    <name evidence="4" type="ORF">RhiXN_04234</name>
</gene>
<dbReference type="InterPro" id="IPR009053">
    <property type="entry name" value="Prefoldin"/>
</dbReference>
<dbReference type="GO" id="GO:0051082">
    <property type="term" value="F:unfolded protein binding"/>
    <property type="evidence" value="ECO:0007669"/>
    <property type="project" value="InterPro"/>
</dbReference>
<dbReference type="SUPFAM" id="SSF46579">
    <property type="entry name" value="Prefoldin"/>
    <property type="match status" value="1"/>
</dbReference>
<reference evidence="4" key="1">
    <citation type="submission" date="2020-05" db="EMBL/GenBank/DDBJ databases">
        <title>Evolutionary and genomic comparisons of hybrid uninucleate and nonhybrid Rhizoctonia fungi.</title>
        <authorList>
            <person name="Li C."/>
            <person name="Chen X."/>
        </authorList>
    </citation>
    <scope>NUCLEOTIDE SEQUENCE</scope>
    <source>
        <strain evidence="4">AG-1 IA</strain>
    </source>
</reference>
<dbReference type="Gene3D" id="1.10.287.370">
    <property type="match status" value="1"/>
</dbReference>
<dbReference type="Proteomes" id="UP000650533">
    <property type="component" value="Chromosome 1"/>
</dbReference>
<dbReference type="CDD" id="cd23163">
    <property type="entry name" value="Prefoldin_2"/>
    <property type="match status" value="1"/>
</dbReference>
<dbReference type="AlphaFoldDB" id="A0A8H8NPC6"/>
<keyword evidence="3" id="KW-0175">Coiled coil</keyword>
<dbReference type="GO" id="GO:0006457">
    <property type="term" value="P:protein folding"/>
    <property type="evidence" value="ECO:0007669"/>
    <property type="project" value="InterPro"/>
</dbReference>
<dbReference type="GO" id="GO:0016272">
    <property type="term" value="C:prefoldin complex"/>
    <property type="evidence" value="ECO:0007669"/>
    <property type="project" value="InterPro"/>
</dbReference>
<dbReference type="EMBL" id="CP059658">
    <property type="protein sequence ID" value="QRW16233.1"/>
    <property type="molecule type" value="Genomic_DNA"/>
</dbReference>